<dbReference type="GO" id="GO:0005975">
    <property type="term" value="P:carbohydrate metabolic process"/>
    <property type="evidence" value="ECO:0007669"/>
    <property type="project" value="InterPro"/>
</dbReference>
<dbReference type="SUPFAM" id="SSF57180">
    <property type="entry name" value="Cellulose-binding domain"/>
    <property type="match status" value="2"/>
</dbReference>
<dbReference type="PANTHER" id="PTHR31737:SF2">
    <property type="entry name" value="PROTEIN TOS1"/>
    <property type="match status" value="1"/>
</dbReference>
<dbReference type="STRING" id="695850.A0A067D4U3"/>
<name>A0A067D4U3_SAPPC</name>
<sequence length="307" mass="32505">MKLSIATASLLASAALAAEFRFTNKCDYTINLHAGGSVFVCDIPSGETRNNNCGATLGSHGLFKHTAANDVNLLEYSLTNTPGFNNVWYDVSNIPPGPGNCMSYADCKAFTGKKGYNVPMSIRPTVHNNGKNCRDLVVTSPDSPVAYLFPSDDGKMADCKIDEVFDVTFCPGGPHASSHASSHAGSHAGAYPGSHPGSYPSSYASTVAELECTDPDVIPDGQVGPWQQCGGKGYSGSSTCTDGYACQGVNEWFSLCHPLPPKEGELATWAQCGGKGYTGITKCQARDECWTKDEHFSQCIPASKKST</sequence>
<feature type="signal peptide" evidence="2">
    <location>
        <begin position="1"/>
        <end position="17"/>
    </location>
</feature>
<evidence type="ECO:0000313" key="5">
    <source>
        <dbReference type="Proteomes" id="UP000030745"/>
    </source>
</evidence>
<dbReference type="PANTHER" id="PTHR31737">
    <property type="entry name" value="PROTEIN TOS1"/>
    <property type="match status" value="1"/>
</dbReference>
<dbReference type="InterPro" id="IPR001938">
    <property type="entry name" value="Thaumatin"/>
</dbReference>
<protein>
    <recommendedName>
        <fullName evidence="3">CBM1 domain-containing protein</fullName>
    </recommendedName>
</protein>
<evidence type="ECO:0000256" key="1">
    <source>
        <dbReference type="ARBA" id="ARBA00022729"/>
    </source>
</evidence>
<feature type="domain" description="CBM1" evidence="3">
    <location>
        <begin position="221"/>
        <end position="257"/>
    </location>
</feature>
<gene>
    <name evidence="4" type="ORF">SPRG_19307</name>
</gene>
<dbReference type="SUPFAM" id="SSF49870">
    <property type="entry name" value="Osmotin, thaumatin-like protein"/>
    <property type="match status" value="1"/>
</dbReference>
<dbReference type="InterPro" id="IPR000254">
    <property type="entry name" value="CBD"/>
</dbReference>
<dbReference type="Proteomes" id="UP000030745">
    <property type="component" value="Unassembled WGS sequence"/>
</dbReference>
<dbReference type="PROSITE" id="PS51164">
    <property type="entry name" value="CBM1_2"/>
    <property type="match status" value="2"/>
</dbReference>
<dbReference type="GeneID" id="24140720"/>
<feature type="chain" id="PRO_5001635317" description="CBM1 domain-containing protein" evidence="2">
    <location>
        <begin position="18"/>
        <end position="307"/>
    </location>
</feature>
<accession>A0A067D4U3</accession>
<proteinExistence type="predicted"/>
<evidence type="ECO:0000313" key="4">
    <source>
        <dbReference type="EMBL" id="KDO33696.1"/>
    </source>
</evidence>
<dbReference type="OrthoDB" id="73819at2759"/>
<keyword evidence="5" id="KW-1185">Reference proteome</keyword>
<reference evidence="4 5" key="1">
    <citation type="journal article" date="2013" name="PLoS Genet.">
        <title>Distinctive expansion of potential virulence genes in the genome of the oomycete fish pathogen Saprolegnia parasitica.</title>
        <authorList>
            <person name="Jiang R.H."/>
            <person name="de Bruijn I."/>
            <person name="Haas B.J."/>
            <person name="Belmonte R."/>
            <person name="Lobach L."/>
            <person name="Christie J."/>
            <person name="van den Ackerveken G."/>
            <person name="Bottin A."/>
            <person name="Bulone V."/>
            <person name="Diaz-Moreno S.M."/>
            <person name="Dumas B."/>
            <person name="Fan L."/>
            <person name="Gaulin E."/>
            <person name="Govers F."/>
            <person name="Grenville-Briggs L.J."/>
            <person name="Horner N.R."/>
            <person name="Levin J.Z."/>
            <person name="Mammella M."/>
            <person name="Meijer H.J."/>
            <person name="Morris P."/>
            <person name="Nusbaum C."/>
            <person name="Oome S."/>
            <person name="Phillips A.J."/>
            <person name="van Rooyen D."/>
            <person name="Rzeszutek E."/>
            <person name="Saraiva M."/>
            <person name="Secombes C.J."/>
            <person name="Seidl M.F."/>
            <person name="Snel B."/>
            <person name="Stassen J.H."/>
            <person name="Sykes S."/>
            <person name="Tripathy S."/>
            <person name="van den Berg H."/>
            <person name="Vega-Arreguin J.C."/>
            <person name="Wawra S."/>
            <person name="Young S.K."/>
            <person name="Zeng Q."/>
            <person name="Dieguez-Uribeondo J."/>
            <person name="Russ C."/>
            <person name="Tyler B.M."/>
            <person name="van West P."/>
        </authorList>
    </citation>
    <scope>NUCLEOTIDE SEQUENCE [LARGE SCALE GENOMIC DNA]</scope>
    <source>
        <strain evidence="4 5">CBS 223.65</strain>
    </source>
</reference>
<dbReference type="Pfam" id="PF00734">
    <property type="entry name" value="CBM_1"/>
    <property type="match status" value="2"/>
</dbReference>
<evidence type="ECO:0000259" key="3">
    <source>
        <dbReference type="PROSITE" id="PS51164"/>
    </source>
</evidence>
<dbReference type="SMART" id="SM00205">
    <property type="entry name" value="THN"/>
    <property type="match status" value="1"/>
</dbReference>
<dbReference type="RefSeq" id="XP_012195719.1">
    <property type="nucleotide sequence ID" value="XM_012340329.1"/>
</dbReference>
<evidence type="ECO:0000256" key="2">
    <source>
        <dbReference type="SAM" id="SignalP"/>
    </source>
</evidence>
<dbReference type="SMART" id="SM00236">
    <property type="entry name" value="fCBD"/>
    <property type="match status" value="2"/>
</dbReference>
<dbReference type="GO" id="GO:0005576">
    <property type="term" value="C:extracellular region"/>
    <property type="evidence" value="ECO:0007669"/>
    <property type="project" value="InterPro"/>
</dbReference>
<organism evidence="4 5">
    <name type="scientific">Saprolegnia parasitica (strain CBS 223.65)</name>
    <dbReference type="NCBI Taxonomy" id="695850"/>
    <lineage>
        <taxon>Eukaryota</taxon>
        <taxon>Sar</taxon>
        <taxon>Stramenopiles</taxon>
        <taxon>Oomycota</taxon>
        <taxon>Saprolegniomycetes</taxon>
        <taxon>Saprolegniales</taxon>
        <taxon>Saprolegniaceae</taxon>
        <taxon>Saprolegnia</taxon>
    </lineage>
</organism>
<dbReference type="KEGG" id="spar:SPRG_19307"/>
<feature type="domain" description="CBM1" evidence="3">
    <location>
        <begin position="264"/>
        <end position="300"/>
    </location>
</feature>
<dbReference type="InterPro" id="IPR035971">
    <property type="entry name" value="CBD_sf"/>
</dbReference>
<dbReference type="InterPro" id="IPR037176">
    <property type="entry name" value="Osmotin/thaumatin-like_sf"/>
</dbReference>
<keyword evidence="1 2" id="KW-0732">Signal</keyword>
<dbReference type="VEuPathDB" id="FungiDB:SPRG_19307"/>
<dbReference type="GO" id="GO:0030248">
    <property type="term" value="F:cellulose binding"/>
    <property type="evidence" value="ECO:0007669"/>
    <property type="project" value="InterPro"/>
</dbReference>
<dbReference type="EMBL" id="KK583192">
    <property type="protein sequence ID" value="KDO33696.1"/>
    <property type="molecule type" value="Genomic_DNA"/>
</dbReference>
<dbReference type="OMA" id="NCREITC"/>
<dbReference type="AlphaFoldDB" id="A0A067D4U3"/>